<keyword evidence="1" id="KW-0812">Transmembrane</keyword>
<comment type="caution">
    <text evidence="2">The sequence shown here is derived from an EMBL/GenBank/DDBJ whole genome shotgun (WGS) entry which is preliminary data.</text>
</comment>
<evidence type="ECO:0000256" key="1">
    <source>
        <dbReference type="SAM" id="Phobius"/>
    </source>
</evidence>
<reference evidence="2" key="1">
    <citation type="submission" date="2022-10" db="EMBL/GenBank/DDBJ databases">
        <authorList>
            <person name="Chen Y."/>
            <person name="Dougan E. K."/>
            <person name="Chan C."/>
            <person name="Rhodes N."/>
            <person name="Thang M."/>
        </authorList>
    </citation>
    <scope>NUCLEOTIDE SEQUENCE</scope>
</reference>
<proteinExistence type="predicted"/>
<dbReference type="AlphaFoldDB" id="A0A9P1CKT8"/>
<gene>
    <name evidence="2" type="ORF">C1SCF055_LOCUS19685</name>
</gene>
<evidence type="ECO:0000313" key="4">
    <source>
        <dbReference type="Proteomes" id="UP001152797"/>
    </source>
</evidence>
<sequence>MPCESWSRARKWDGGPPPLRDNDSFLYGYDYLTGSNRIRVEQGNALLKATFLLALAAIAAGTPWTIENPFSSRAWLTFEMTKLQELGALPQQVHYCQYGKPWKKATTFLGWKIPSLLLKQCAGSFGQCSASGRKHLVLEGRNSQGVFRTLLAQPYPKDMVADIAAVLFKHLQNL</sequence>
<evidence type="ECO:0000313" key="3">
    <source>
        <dbReference type="EMBL" id="CAL1146267.1"/>
    </source>
</evidence>
<reference evidence="3" key="2">
    <citation type="submission" date="2024-04" db="EMBL/GenBank/DDBJ databases">
        <authorList>
            <person name="Chen Y."/>
            <person name="Shah S."/>
            <person name="Dougan E. K."/>
            <person name="Thang M."/>
            <person name="Chan C."/>
        </authorList>
    </citation>
    <scope>NUCLEOTIDE SEQUENCE [LARGE SCALE GENOMIC DNA]</scope>
</reference>
<dbReference type="OrthoDB" id="475945at2759"/>
<dbReference type="EMBL" id="CAMXCT010001772">
    <property type="protein sequence ID" value="CAI3992892.1"/>
    <property type="molecule type" value="Genomic_DNA"/>
</dbReference>
<name>A0A9P1CKT8_9DINO</name>
<accession>A0A9P1CKT8</accession>
<protein>
    <submittedName>
        <fullName evidence="2">Uncharacterized protein</fullName>
    </submittedName>
</protein>
<dbReference type="EMBL" id="CAMXCT020001772">
    <property type="protein sequence ID" value="CAL1146267.1"/>
    <property type="molecule type" value="Genomic_DNA"/>
</dbReference>
<keyword evidence="1" id="KW-1133">Transmembrane helix</keyword>
<keyword evidence="1" id="KW-0472">Membrane</keyword>
<keyword evidence="4" id="KW-1185">Reference proteome</keyword>
<dbReference type="Proteomes" id="UP001152797">
    <property type="component" value="Unassembled WGS sequence"/>
</dbReference>
<feature type="transmembrane region" description="Helical" evidence="1">
    <location>
        <begin position="45"/>
        <end position="66"/>
    </location>
</feature>
<dbReference type="EMBL" id="CAMXCT030001772">
    <property type="protein sequence ID" value="CAL4780204.1"/>
    <property type="molecule type" value="Genomic_DNA"/>
</dbReference>
<evidence type="ECO:0000313" key="2">
    <source>
        <dbReference type="EMBL" id="CAI3992892.1"/>
    </source>
</evidence>
<organism evidence="2">
    <name type="scientific">Cladocopium goreaui</name>
    <dbReference type="NCBI Taxonomy" id="2562237"/>
    <lineage>
        <taxon>Eukaryota</taxon>
        <taxon>Sar</taxon>
        <taxon>Alveolata</taxon>
        <taxon>Dinophyceae</taxon>
        <taxon>Suessiales</taxon>
        <taxon>Symbiodiniaceae</taxon>
        <taxon>Cladocopium</taxon>
    </lineage>
</organism>